<dbReference type="InterPro" id="IPR017039">
    <property type="entry name" value="Virul_fac_BrkB"/>
</dbReference>
<evidence type="ECO:0000313" key="9">
    <source>
        <dbReference type="Proteomes" id="UP000295371"/>
    </source>
</evidence>
<feature type="transmembrane region" description="Helical" evidence="7">
    <location>
        <begin position="372"/>
        <end position="396"/>
    </location>
</feature>
<keyword evidence="9" id="KW-1185">Reference proteome</keyword>
<evidence type="ECO:0000256" key="1">
    <source>
        <dbReference type="ARBA" id="ARBA00004651"/>
    </source>
</evidence>
<evidence type="ECO:0000256" key="3">
    <source>
        <dbReference type="ARBA" id="ARBA00022692"/>
    </source>
</evidence>
<feature type="transmembrane region" description="Helical" evidence="7">
    <location>
        <begin position="97"/>
        <end position="119"/>
    </location>
</feature>
<dbReference type="Proteomes" id="UP000295371">
    <property type="component" value="Unassembled WGS sequence"/>
</dbReference>
<evidence type="ECO:0000256" key="7">
    <source>
        <dbReference type="SAM" id="Phobius"/>
    </source>
</evidence>
<feature type="transmembrane region" description="Helical" evidence="7">
    <location>
        <begin position="248"/>
        <end position="272"/>
    </location>
</feature>
<keyword evidence="5 7" id="KW-0472">Membrane</keyword>
<comment type="caution">
    <text evidence="8">The sequence shown here is derived from an EMBL/GenBank/DDBJ whole genome shotgun (WGS) entry which is preliminary data.</text>
</comment>
<comment type="subcellular location">
    <subcellularLocation>
        <location evidence="1">Cell membrane</location>
        <topology evidence="1">Multi-pass membrane protein</topology>
    </subcellularLocation>
</comment>
<keyword evidence="2" id="KW-1003">Cell membrane</keyword>
<dbReference type="PANTHER" id="PTHR30213">
    <property type="entry name" value="INNER MEMBRANE PROTEIN YHJD"/>
    <property type="match status" value="1"/>
</dbReference>
<feature type="region of interest" description="Disordered" evidence="6">
    <location>
        <begin position="311"/>
        <end position="365"/>
    </location>
</feature>
<reference evidence="8 9" key="1">
    <citation type="submission" date="2019-03" db="EMBL/GenBank/DDBJ databases">
        <title>Genomic Encyclopedia of Archaeal and Bacterial Type Strains, Phase II (KMG-II): from individual species to whole genera.</title>
        <authorList>
            <person name="Goeker M."/>
        </authorList>
    </citation>
    <scope>NUCLEOTIDE SEQUENCE [LARGE SCALE GENOMIC DNA]</scope>
    <source>
        <strain evidence="8 9">DSM 24323</strain>
    </source>
</reference>
<evidence type="ECO:0000313" key="8">
    <source>
        <dbReference type="EMBL" id="TDT33316.1"/>
    </source>
</evidence>
<sequence length="401" mass="43069">MSEKVEEVQRKPWIAHLLRANTRYGTRLGAQFAAAITYFSVLSLVPIIMFAFATTGFIVSRDEGLQALITEQIGVVLEGAPMAEELSAVILEAFTNWVGVGIVAVLSGAYSGAGWIGNIKSAIRAQMRPSFDMTEQKKNIVLETLVNLGLLVIFLLILVLTFALSQVATSLTNVIIGVLGLEQIPYITLLFRAVPVVASLVAGFILFQFIFRVFPEYRPPNSALAKGALAGAVGLAILQYLLGTLISIFSGNAAASVFGPVIALMLFFNLFAQLILRLAGWIATANQWAVAGEEQIVDEALEDSDVEVLTPEKFAADRDPDEPDPEETAESTREQSNRPRWTPPYHPKPVDLDDPDGAEPVSSRTAARGVRVGMAGGWLLGIGSGLGLGALVTAIVSRFRG</sequence>
<protein>
    <submittedName>
        <fullName evidence="8">Membrane protein</fullName>
    </submittedName>
</protein>
<evidence type="ECO:0000256" key="2">
    <source>
        <dbReference type="ARBA" id="ARBA00022475"/>
    </source>
</evidence>
<feature type="transmembrane region" description="Helical" evidence="7">
    <location>
        <begin position="223"/>
        <end position="242"/>
    </location>
</feature>
<evidence type="ECO:0000256" key="6">
    <source>
        <dbReference type="SAM" id="MobiDB-lite"/>
    </source>
</evidence>
<dbReference type="RefSeq" id="WP_133753854.1">
    <property type="nucleotide sequence ID" value="NZ_SOAW01000001.1"/>
</dbReference>
<organism evidence="8 9">
    <name type="scientific">Naumannella halotolerans</name>
    <dbReference type="NCBI Taxonomy" id="993414"/>
    <lineage>
        <taxon>Bacteria</taxon>
        <taxon>Bacillati</taxon>
        <taxon>Actinomycetota</taxon>
        <taxon>Actinomycetes</taxon>
        <taxon>Propionibacteriales</taxon>
        <taxon>Propionibacteriaceae</taxon>
        <taxon>Naumannella</taxon>
    </lineage>
</organism>
<evidence type="ECO:0000256" key="5">
    <source>
        <dbReference type="ARBA" id="ARBA00023136"/>
    </source>
</evidence>
<keyword evidence="3 7" id="KW-0812">Transmembrane</keyword>
<feature type="transmembrane region" description="Helical" evidence="7">
    <location>
        <begin position="184"/>
        <end position="211"/>
    </location>
</feature>
<keyword evidence="4 7" id="KW-1133">Transmembrane helix</keyword>
<evidence type="ECO:0000256" key="4">
    <source>
        <dbReference type="ARBA" id="ARBA00022989"/>
    </source>
</evidence>
<accession>A0A4R7J8Z7</accession>
<dbReference type="EMBL" id="SOAW01000001">
    <property type="protein sequence ID" value="TDT33316.1"/>
    <property type="molecule type" value="Genomic_DNA"/>
</dbReference>
<feature type="transmembrane region" description="Helical" evidence="7">
    <location>
        <begin position="32"/>
        <end position="59"/>
    </location>
</feature>
<dbReference type="AlphaFoldDB" id="A0A4R7J8Z7"/>
<gene>
    <name evidence="8" type="ORF">CLV29_0927</name>
</gene>
<dbReference type="GO" id="GO:0005886">
    <property type="term" value="C:plasma membrane"/>
    <property type="evidence" value="ECO:0007669"/>
    <property type="project" value="UniProtKB-SubCell"/>
</dbReference>
<proteinExistence type="predicted"/>
<feature type="compositionally biased region" description="Acidic residues" evidence="6">
    <location>
        <begin position="319"/>
        <end position="329"/>
    </location>
</feature>
<dbReference type="PANTHER" id="PTHR30213:SF1">
    <property type="entry name" value="INNER MEMBRANE PROTEIN YHJD"/>
    <property type="match status" value="1"/>
</dbReference>
<name>A0A4R7J8Z7_9ACTN</name>
<dbReference type="OrthoDB" id="4127374at2"/>
<dbReference type="Pfam" id="PF03631">
    <property type="entry name" value="Virul_fac_BrkB"/>
    <property type="match status" value="1"/>
</dbReference>
<feature type="transmembrane region" description="Helical" evidence="7">
    <location>
        <begin position="140"/>
        <end position="164"/>
    </location>
</feature>